<sequence>MLTQNFIDHRLVYTRLSALSIRFLLGNLDFRGIMLAGNLTLLGLMWLLTRPLAAAKLSWWYYLPVSLLIFQPIAYEGNFWAIASTNYMPVCFLSLLCLYLLHKPQPGMVFWALLTAIGATLTFANGLLLWPIGCVLVFMNNRRQALVWWLLATIIAIALYFYNFSYSNQPYVLQNLFHRCIAVSTTFFMMVGAYAGWDDKNHLFAIPDLFQLFVGISSCCWLVYVIGKQALQTTPSVSKELTAQEGISIDYLSSFGLFLLASCALFAIGRSVDGYVVTESRYRHFSVFLLAVCYVYVVILAKPEQRSIFYRSSLLIAFLFCMSSYLICTPRLEAMQRKTKAGLYNWQRNKHWLIYRDGGYYLSVADTISKWVDQHAQNWYRFPTYFAAAPLAKSAPPDNSIRISNFLSPAAQTIRVHYSINQPVSGEPYIYLQSDKKIWLLEAYQPTSIRHLAKHGRYRTPCIKSDFSIQNYSTQKKIAGNYQLGVLFVSPNKTIHAVHKPGFTLLIQ</sequence>
<feature type="transmembrane region" description="Helical" evidence="1">
    <location>
        <begin position="176"/>
        <end position="197"/>
    </location>
</feature>
<evidence type="ECO:0000313" key="2">
    <source>
        <dbReference type="EMBL" id="NDU97776.1"/>
    </source>
</evidence>
<feature type="transmembrane region" description="Helical" evidence="1">
    <location>
        <begin position="209"/>
        <end position="227"/>
    </location>
</feature>
<protein>
    <submittedName>
        <fullName evidence="2">Uncharacterized protein</fullName>
    </submittedName>
</protein>
<keyword evidence="1" id="KW-0812">Transmembrane</keyword>
<evidence type="ECO:0000256" key="1">
    <source>
        <dbReference type="SAM" id="Phobius"/>
    </source>
</evidence>
<dbReference type="AlphaFoldDB" id="A0A6L9LB75"/>
<keyword evidence="3" id="KW-1185">Reference proteome</keyword>
<proteinExistence type="predicted"/>
<keyword evidence="1" id="KW-0472">Membrane</keyword>
<dbReference type="Proteomes" id="UP000474175">
    <property type="component" value="Unassembled WGS sequence"/>
</dbReference>
<feature type="transmembrane region" description="Helical" evidence="1">
    <location>
        <begin position="145"/>
        <end position="164"/>
    </location>
</feature>
<dbReference type="RefSeq" id="WP_163953566.1">
    <property type="nucleotide sequence ID" value="NZ_JAAFZH010000013.1"/>
</dbReference>
<feature type="transmembrane region" description="Helical" evidence="1">
    <location>
        <begin position="308"/>
        <end position="327"/>
    </location>
</feature>
<accession>A0A6L9LB75</accession>
<name>A0A6L9LB75_9BACT</name>
<feature type="transmembrane region" description="Helical" evidence="1">
    <location>
        <begin position="30"/>
        <end position="47"/>
    </location>
</feature>
<keyword evidence="1" id="KW-1133">Transmembrane helix</keyword>
<evidence type="ECO:0000313" key="3">
    <source>
        <dbReference type="Proteomes" id="UP000474175"/>
    </source>
</evidence>
<feature type="transmembrane region" description="Helical" evidence="1">
    <location>
        <begin position="108"/>
        <end position="139"/>
    </location>
</feature>
<dbReference type="EMBL" id="JAAFZH010000013">
    <property type="protein sequence ID" value="NDU97776.1"/>
    <property type="molecule type" value="Genomic_DNA"/>
</dbReference>
<organism evidence="2 3">
    <name type="scientific">Spirosoma terrae</name>
    <dbReference type="NCBI Taxonomy" id="1968276"/>
    <lineage>
        <taxon>Bacteria</taxon>
        <taxon>Pseudomonadati</taxon>
        <taxon>Bacteroidota</taxon>
        <taxon>Cytophagia</taxon>
        <taxon>Cytophagales</taxon>
        <taxon>Cytophagaceae</taxon>
        <taxon>Spirosoma</taxon>
    </lineage>
</organism>
<feature type="transmembrane region" description="Helical" evidence="1">
    <location>
        <begin position="248"/>
        <end position="269"/>
    </location>
</feature>
<feature type="transmembrane region" description="Helical" evidence="1">
    <location>
        <begin position="281"/>
        <end position="301"/>
    </location>
</feature>
<comment type="caution">
    <text evidence="2">The sequence shown here is derived from an EMBL/GenBank/DDBJ whole genome shotgun (WGS) entry which is preliminary data.</text>
</comment>
<feature type="transmembrane region" description="Helical" evidence="1">
    <location>
        <begin position="81"/>
        <end position="101"/>
    </location>
</feature>
<gene>
    <name evidence="2" type="ORF">GK108_23025</name>
</gene>
<reference evidence="2 3" key="1">
    <citation type="submission" date="2020-02" db="EMBL/GenBank/DDBJ databases">
        <title>Draft genome sequence of two Spirosoma agri KCTC 52727 and Spirosoma terrae KCTC 52035.</title>
        <authorList>
            <person name="Rojas J."/>
            <person name="Ambika Manirajan B."/>
            <person name="Suarez C."/>
            <person name="Ratering S."/>
            <person name="Schnell S."/>
        </authorList>
    </citation>
    <scope>NUCLEOTIDE SEQUENCE [LARGE SCALE GENOMIC DNA]</scope>
    <source>
        <strain evidence="2 3">KCTC 52035</strain>
    </source>
</reference>